<dbReference type="AlphaFoldDB" id="A0A449A8A2"/>
<name>A0A449A8A2_9BACT</name>
<reference evidence="2 3" key="1">
    <citation type="submission" date="2019-01" db="EMBL/GenBank/DDBJ databases">
        <authorList>
            <consortium name="Pathogen Informatics"/>
        </authorList>
    </citation>
    <scope>NUCLEOTIDE SEQUENCE [LARGE SCALE GENOMIC DNA]</scope>
    <source>
        <strain evidence="2 3">NCTC10122</strain>
    </source>
</reference>
<feature type="transmembrane region" description="Helical" evidence="1">
    <location>
        <begin position="304"/>
        <end position="323"/>
    </location>
</feature>
<feature type="transmembrane region" description="Helical" evidence="1">
    <location>
        <begin position="251"/>
        <end position="275"/>
    </location>
</feature>
<proteinExistence type="predicted"/>
<feature type="transmembrane region" description="Helical" evidence="1">
    <location>
        <begin position="57"/>
        <end position="81"/>
    </location>
</feature>
<dbReference type="Gene3D" id="1.10.1760.20">
    <property type="match status" value="1"/>
</dbReference>
<dbReference type="Proteomes" id="UP000290942">
    <property type="component" value="Chromosome"/>
</dbReference>
<feature type="transmembrane region" description="Helical" evidence="1">
    <location>
        <begin position="181"/>
        <end position="206"/>
    </location>
</feature>
<feature type="transmembrane region" description="Helical" evidence="1">
    <location>
        <begin position="222"/>
        <end position="244"/>
    </location>
</feature>
<organism evidence="2 3">
    <name type="scientific">Mycoplasmopsis bovigenitalium</name>
    <dbReference type="NCBI Taxonomy" id="2112"/>
    <lineage>
        <taxon>Bacteria</taxon>
        <taxon>Bacillati</taxon>
        <taxon>Mycoplasmatota</taxon>
        <taxon>Mycoplasmoidales</taxon>
        <taxon>Metamycoplasmataceae</taxon>
        <taxon>Mycoplasmopsis</taxon>
    </lineage>
</organism>
<evidence type="ECO:0000313" key="2">
    <source>
        <dbReference type="EMBL" id="VEU60485.1"/>
    </source>
</evidence>
<gene>
    <name evidence="2" type="ORF">NCTC10122_00073</name>
</gene>
<dbReference type="EMBL" id="LR214970">
    <property type="protein sequence ID" value="VEU60485.1"/>
    <property type="molecule type" value="Genomic_DNA"/>
</dbReference>
<keyword evidence="1" id="KW-1133">Transmembrane helix</keyword>
<keyword evidence="1" id="KW-0472">Membrane</keyword>
<accession>A0A449A8A2</accession>
<protein>
    <submittedName>
        <fullName evidence="2">Predicted membrane protein</fullName>
    </submittedName>
</protein>
<evidence type="ECO:0000256" key="1">
    <source>
        <dbReference type="SAM" id="Phobius"/>
    </source>
</evidence>
<dbReference type="RefSeq" id="WP_129687436.1">
    <property type="nucleotide sequence ID" value="NZ_LR214970.1"/>
</dbReference>
<feature type="transmembrane region" description="Helical" evidence="1">
    <location>
        <begin position="93"/>
        <end position="113"/>
    </location>
</feature>
<feature type="transmembrane region" description="Helical" evidence="1">
    <location>
        <begin position="20"/>
        <end position="45"/>
    </location>
</feature>
<sequence>MNPVKTDKDFKMFSRWSIRRITFIGMLIAISVSFFLVVVQLMPFLSLPSYKISIIGLPIKIAGFIFGPVVGGFVGLVSELISYALVPTYFDKFFILAAVLDGVIPGIISWLFFRLIRFSYGGKFTDGVYAEKIYKLFKKLDKLRLNPIENEKIIQKIEDKIILLNNYRFGSKLHKTSKRNLLNINMIVCLLIILFIIVAVVSYIGFHVDEAVIQRGVIPNRWLLLAIMLSGYVLMMLFIIAARFKLRRQLYLVIVPIVVFSAVLETFNVPILALAEQNSLENGKHVGSIFVYMFQHIVTSPVKIWGNMFIIFFTYQIISPLIYKNHEITY</sequence>
<evidence type="ECO:0000313" key="3">
    <source>
        <dbReference type="Proteomes" id="UP000290942"/>
    </source>
</evidence>
<keyword evidence="1" id="KW-0812">Transmembrane</keyword>